<evidence type="ECO:0000256" key="1">
    <source>
        <dbReference type="SAM" id="MobiDB-lite"/>
    </source>
</evidence>
<evidence type="ECO:0000313" key="3">
    <source>
        <dbReference type="EMBL" id="MEQ2174055.1"/>
    </source>
</evidence>
<proteinExistence type="predicted"/>
<keyword evidence="2" id="KW-0812">Transmembrane</keyword>
<feature type="region of interest" description="Disordered" evidence="1">
    <location>
        <begin position="49"/>
        <end position="71"/>
    </location>
</feature>
<protein>
    <submittedName>
        <fullName evidence="3">Uncharacterized protein</fullName>
    </submittedName>
</protein>
<sequence>MLSQWYAVNQWFPRLTVLHIKAIICITLMSHLPKLMGCAGVMGLNDPPLLPRKPPPATPPRPRSMRGGPRLNELPVMRLSW</sequence>
<evidence type="ECO:0000313" key="4">
    <source>
        <dbReference type="Proteomes" id="UP001476798"/>
    </source>
</evidence>
<comment type="caution">
    <text evidence="3">The sequence shown here is derived from an EMBL/GenBank/DDBJ whole genome shotgun (WGS) entry which is preliminary data.</text>
</comment>
<feature type="compositionally biased region" description="Pro residues" evidence="1">
    <location>
        <begin position="49"/>
        <end position="62"/>
    </location>
</feature>
<organism evidence="3 4">
    <name type="scientific">Goodea atripinnis</name>
    <dbReference type="NCBI Taxonomy" id="208336"/>
    <lineage>
        <taxon>Eukaryota</taxon>
        <taxon>Metazoa</taxon>
        <taxon>Chordata</taxon>
        <taxon>Craniata</taxon>
        <taxon>Vertebrata</taxon>
        <taxon>Euteleostomi</taxon>
        <taxon>Actinopterygii</taxon>
        <taxon>Neopterygii</taxon>
        <taxon>Teleostei</taxon>
        <taxon>Neoteleostei</taxon>
        <taxon>Acanthomorphata</taxon>
        <taxon>Ovalentaria</taxon>
        <taxon>Atherinomorphae</taxon>
        <taxon>Cyprinodontiformes</taxon>
        <taxon>Goodeidae</taxon>
        <taxon>Goodea</taxon>
    </lineage>
</organism>
<accession>A0ABV0NRP1</accession>
<name>A0ABV0NRP1_9TELE</name>
<dbReference type="Proteomes" id="UP001476798">
    <property type="component" value="Unassembled WGS sequence"/>
</dbReference>
<dbReference type="EMBL" id="JAHRIO010050130">
    <property type="protein sequence ID" value="MEQ2174055.1"/>
    <property type="molecule type" value="Genomic_DNA"/>
</dbReference>
<gene>
    <name evidence="3" type="ORF">GOODEAATRI_003865</name>
</gene>
<keyword evidence="4" id="KW-1185">Reference proteome</keyword>
<reference evidence="3 4" key="1">
    <citation type="submission" date="2021-06" db="EMBL/GenBank/DDBJ databases">
        <authorList>
            <person name="Palmer J.M."/>
        </authorList>
    </citation>
    <scope>NUCLEOTIDE SEQUENCE [LARGE SCALE GENOMIC DNA]</scope>
    <source>
        <strain evidence="3 4">GA_2019</strain>
        <tissue evidence="3">Muscle</tissue>
    </source>
</reference>
<evidence type="ECO:0000256" key="2">
    <source>
        <dbReference type="SAM" id="Phobius"/>
    </source>
</evidence>
<feature type="transmembrane region" description="Helical" evidence="2">
    <location>
        <begin position="12"/>
        <end position="32"/>
    </location>
</feature>
<keyword evidence="2" id="KW-0472">Membrane</keyword>
<keyword evidence="2" id="KW-1133">Transmembrane helix</keyword>